<name>A0A4R6MRT1_9BURK</name>
<dbReference type="OrthoDB" id="8906900at2"/>
<protein>
    <submittedName>
        <fullName evidence="1">Uncharacterized protein</fullName>
    </submittedName>
</protein>
<dbReference type="AlphaFoldDB" id="A0A4R6MRT1"/>
<proteinExistence type="predicted"/>
<dbReference type="RefSeq" id="WP_133605497.1">
    <property type="nucleotide sequence ID" value="NZ_JAUFPJ010000012.1"/>
</dbReference>
<dbReference type="Proteomes" id="UP000295357">
    <property type="component" value="Unassembled WGS sequence"/>
</dbReference>
<keyword evidence="2" id="KW-1185">Reference proteome</keyword>
<evidence type="ECO:0000313" key="2">
    <source>
        <dbReference type="Proteomes" id="UP000295357"/>
    </source>
</evidence>
<comment type="caution">
    <text evidence="1">The sequence shown here is derived from an EMBL/GenBank/DDBJ whole genome shotgun (WGS) entry which is preliminary data.</text>
</comment>
<gene>
    <name evidence="1" type="ORF">DFR39_11425</name>
</gene>
<evidence type="ECO:0000313" key="1">
    <source>
        <dbReference type="EMBL" id="TDP04536.1"/>
    </source>
</evidence>
<sequence>MTNKKDSDLPRLALALEYVDMGAALYLAGGSDHAARLLAAAAERLLGDLCRMLGEQEPGDELQGLLQRLAERYAAPRHEVSGHVQARQGHAALSRAGELSGLAHDKARQETEAFLRACFYLLESIGLEGAAPMRLRDAIELSTIYAHEDF</sequence>
<reference evidence="1 2" key="1">
    <citation type="submission" date="2019-03" db="EMBL/GenBank/DDBJ databases">
        <title>Genomic Encyclopedia of Type Strains, Phase IV (KMG-IV): sequencing the most valuable type-strain genomes for metagenomic binning, comparative biology and taxonomic classification.</title>
        <authorList>
            <person name="Goeker M."/>
        </authorList>
    </citation>
    <scope>NUCLEOTIDE SEQUENCE [LARGE SCALE GENOMIC DNA]</scope>
    <source>
        <strain evidence="1 2">DSM 25082</strain>
    </source>
</reference>
<dbReference type="EMBL" id="SNXE01000014">
    <property type="protein sequence ID" value="TDP04536.1"/>
    <property type="molecule type" value="Genomic_DNA"/>
</dbReference>
<accession>A0A4R6MRT1</accession>
<organism evidence="1 2">
    <name type="scientific">Roseateles asaccharophilus</name>
    <dbReference type="NCBI Taxonomy" id="582607"/>
    <lineage>
        <taxon>Bacteria</taxon>
        <taxon>Pseudomonadati</taxon>
        <taxon>Pseudomonadota</taxon>
        <taxon>Betaproteobacteria</taxon>
        <taxon>Burkholderiales</taxon>
        <taxon>Sphaerotilaceae</taxon>
        <taxon>Roseateles</taxon>
    </lineage>
</organism>